<dbReference type="SUPFAM" id="SSF56672">
    <property type="entry name" value="DNA/RNA polymerases"/>
    <property type="match status" value="1"/>
</dbReference>
<reference evidence="1 2" key="1">
    <citation type="submission" date="2016-11" db="EMBL/GenBank/DDBJ databases">
        <authorList>
            <person name="Jaros S."/>
            <person name="Januszkiewicz K."/>
            <person name="Wedrychowicz H."/>
        </authorList>
    </citation>
    <scope>NUCLEOTIDE SEQUENCE [LARGE SCALE GENOMIC DNA]</scope>
    <source>
        <strain evidence="1 2">DSM 44666</strain>
    </source>
</reference>
<accession>A0A1M5A478</accession>
<dbReference type="AlphaFoldDB" id="A0A1M5A478"/>
<sequence>MEMDNYIYLRRSWFPKWKNPLKSIEKIVKSHLYMTWSHTEWCSLASLKKYTTLKHGYLIRYVDDWVIITNSKNNAYRWKTAISRFLKERPKLELSKEKTRIINVRKEERANRRISNKMQT</sequence>
<dbReference type="STRING" id="112248.SAMN05444392_1123"/>
<gene>
    <name evidence="1" type="ORF">SAMN05444392_1123</name>
</gene>
<protein>
    <recommendedName>
        <fullName evidence="3">Reverse transcriptase (RNA-dependent DNA polymerase)</fullName>
    </recommendedName>
</protein>
<evidence type="ECO:0008006" key="3">
    <source>
        <dbReference type="Google" id="ProtNLM"/>
    </source>
</evidence>
<evidence type="ECO:0000313" key="1">
    <source>
        <dbReference type="EMBL" id="SHF25078.1"/>
    </source>
</evidence>
<proteinExistence type="predicted"/>
<dbReference type="Proteomes" id="UP000184476">
    <property type="component" value="Unassembled WGS sequence"/>
</dbReference>
<dbReference type="EMBL" id="FQVL01000012">
    <property type="protein sequence ID" value="SHF25078.1"/>
    <property type="molecule type" value="Genomic_DNA"/>
</dbReference>
<keyword evidence="2" id="KW-1185">Reference proteome</keyword>
<name>A0A1M5A478_9BACL</name>
<organism evidence="1 2">
    <name type="scientific">Seinonella peptonophila</name>
    <dbReference type="NCBI Taxonomy" id="112248"/>
    <lineage>
        <taxon>Bacteria</taxon>
        <taxon>Bacillati</taxon>
        <taxon>Bacillota</taxon>
        <taxon>Bacilli</taxon>
        <taxon>Bacillales</taxon>
        <taxon>Thermoactinomycetaceae</taxon>
        <taxon>Seinonella</taxon>
    </lineage>
</organism>
<evidence type="ECO:0000313" key="2">
    <source>
        <dbReference type="Proteomes" id="UP000184476"/>
    </source>
</evidence>
<dbReference type="InterPro" id="IPR043502">
    <property type="entry name" value="DNA/RNA_pol_sf"/>
</dbReference>